<feature type="transmembrane region" description="Helical" evidence="8">
    <location>
        <begin position="130"/>
        <end position="150"/>
    </location>
</feature>
<organism evidence="11 12">
    <name type="scientific">Lampropedia cohaerens</name>
    <dbReference type="NCBI Taxonomy" id="1610491"/>
    <lineage>
        <taxon>Bacteria</taxon>
        <taxon>Pseudomonadati</taxon>
        <taxon>Pseudomonadota</taxon>
        <taxon>Betaproteobacteria</taxon>
        <taxon>Burkholderiales</taxon>
        <taxon>Comamonadaceae</taxon>
        <taxon>Lampropedia</taxon>
    </lineage>
</organism>
<dbReference type="Pfam" id="PF08019">
    <property type="entry name" value="EptA_B_N"/>
    <property type="match status" value="1"/>
</dbReference>
<feature type="transmembrane region" description="Helical" evidence="8">
    <location>
        <begin position="162"/>
        <end position="182"/>
    </location>
</feature>
<comment type="subcellular location">
    <subcellularLocation>
        <location evidence="1">Cell inner membrane</location>
        <topology evidence="1">Multi-pass membrane protein</topology>
    </subcellularLocation>
</comment>
<dbReference type="Gene3D" id="3.40.720.10">
    <property type="entry name" value="Alkaline Phosphatase, subunit A"/>
    <property type="match status" value="1"/>
</dbReference>
<dbReference type="PATRIC" id="fig|1610491.3.peg.1033"/>
<evidence type="ECO:0000256" key="5">
    <source>
        <dbReference type="ARBA" id="ARBA00022692"/>
    </source>
</evidence>
<dbReference type="AlphaFoldDB" id="A0A0U1Q178"/>
<sequence length="568" mass="62350">MAWLRSLGRWRHALMQAINRPRSAQATVVILCAWLTVAAHWPLWRALQRLDGYDGPALALFIVFVPLVFAVLVLLFALTAWPRGMKPLWLLLLALAAVGQYFALHYGTVIDKGMVLNVLQTDLRESRDLFNPRLLVQVCLVAGVPALWLWRLPVIRYGIWQNIARTLVLILAALTCIAAVALPNFRQLAPVVRSNMTLRYMINPLNSVAAVYSATLKPMLQRPRPFVSITAAAALGETYSAGHAQKPPLMVIVVGETSRGDHYGINGYPRDTTPELARLAVLSWRNATACGTSTRESLPCMFSHLDKAGFEERTAEYDNLLDVLQAAGLAVLWVDNQAGCKDVCRRVPTVFTSDMVDTPAGQQLCAQGECLDAMLLEGLDARLAALPESRRRNGIVIVLHQMGSHGPAYFKRSAAPFKPFLPECASNALASCSQEQLINVYDNSIRYTDHVLARTIEWLTQHASAYQVGMLFVSDHGESLGEGGLYLHGLPYAVAPAAQKSIAMIAWPGTLAARTQVHLPCVQGTLDTAVSHDNFYHTVLGLLDVRSPTYLSALDVLHTCRSTARSAT</sequence>
<evidence type="ECO:0000259" key="10">
    <source>
        <dbReference type="Pfam" id="PF08019"/>
    </source>
</evidence>
<evidence type="ECO:0000313" key="12">
    <source>
        <dbReference type="Proteomes" id="UP000050580"/>
    </source>
</evidence>
<evidence type="ECO:0000256" key="3">
    <source>
        <dbReference type="ARBA" id="ARBA00022519"/>
    </source>
</evidence>
<dbReference type="Proteomes" id="UP000050580">
    <property type="component" value="Unassembled WGS sequence"/>
</dbReference>
<feature type="domain" description="Phosphoethanolamine transferase N-terminal" evidence="10">
    <location>
        <begin position="68"/>
        <end position="214"/>
    </location>
</feature>
<feature type="transmembrane region" description="Helical" evidence="8">
    <location>
        <begin position="88"/>
        <end position="110"/>
    </location>
</feature>
<keyword evidence="3" id="KW-0997">Cell inner membrane</keyword>
<keyword evidence="12" id="KW-1185">Reference proteome</keyword>
<dbReference type="Pfam" id="PF00884">
    <property type="entry name" value="Sulfatase"/>
    <property type="match status" value="1"/>
</dbReference>
<dbReference type="InterPro" id="IPR017850">
    <property type="entry name" value="Alkaline_phosphatase_core_sf"/>
</dbReference>
<dbReference type="CDD" id="cd16017">
    <property type="entry name" value="LptA"/>
    <property type="match status" value="1"/>
</dbReference>
<dbReference type="InterPro" id="IPR012549">
    <property type="entry name" value="EptA-like_N"/>
</dbReference>
<evidence type="ECO:0000256" key="4">
    <source>
        <dbReference type="ARBA" id="ARBA00022679"/>
    </source>
</evidence>
<dbReference type="PANTHER" id="PTHR30443:SF0">
    <property type="entry name" value="PHOSPHOETHANOLAMINE TRANSFERASE EPTA"/>
    <property type="match status" value="1"/>
</dbReference>
<evidence type="ECO:0000256" key="7">
    <source>
        <dbReference type="ARBA" id="ARBA00023136"/>
    </source>
</evidence>
<dbReference type="NCBIfam" id="NF028537">
    <property type="entry name" value="P_eth_NH2_trans"/>
    <property type="match status" value="1"/>
</dbReference>
<proteinExistence type="predicted"/>
<dbReference type="GO" id="GO:0009244">
    <property type="term" value="P:lipopolysaccharide core region biosynthetic process"/>
    <property type="evidence" value="ECO:0007669"/>
    <property type="project" value="TreeGrafter"/>
</dbReference>
<dbReference type="GO" id="GO:0005886">
    <property type="term" value="C:plasma membrane"/>
    <property type="evidence" value="ECO:0007669"/>
    <property type="project" value="UniProtKB-SubCell"/>
</dbReference>
<evidence type="ECO:0000313" key="11">
    <source>
        <dbReference type="EMBL" id="KKW68524.1"/>
    </source>
</evidence>
<keyword evidence="6 8" id="KW-1133">Transmembrane helix</keyword>
<protein>
    <submittedName>
        <fullName evidence="11">Sulfatase</fullName>
    </submittedName>
</protein>
<keyword evidence="2" id="KW-1003">Cell membrane</keyword>
<dbReference type="STRING" id="1610491.AAV94_04845"/>
<dbReference type="PANTHER" id="PTHR30443">
    <property type="entry name" value="INNER MEMBRANE PROTEIN"/>
    <property type="match status" value="1"/>
</dbReference>
<keyword evidence="4" id="KW-0808">Transferase</keyword>
<comment type="caution">
    <text evidence="11">The sequence shown here is derived from an EMBL/GenBank/DDBJ whole genome shotgun (WGS) entry which is preliminary data.</text>
</comment>
<dbReference type="EMBL" id="LBNQ01000019">
    <property type="protein sequence ID" value="KKW68524.1"/>
    <property type="molecule type" value="Genomic_DNA"/>
</dbReference>
<evidence type="ECO:0000256" key="6">
    <source>
        <dbReference type="ARBA" id="ARBA00022989"/>
    </source>
</evidence>
<accession>A0A0U1Q178</accession>
<keyword evidence="5 8" id="KW-0812">Transmembrane</keyword>
<dbReference type="SUPFAM" id="SSF53649">
    <property type="entry name" value="Alkaline phosphatase-like"/>
    <property type="match status" value="1"/>
</dbReference>
<dbReference type="InterPro" id="IPR000917">
    <property type="entry name" value="Sulfatase_N"/>
</dbReference>
<gene>
    <name evidence="11" type="ORF">AAV94_04845</name>
</gene>
<keyword evidence="7 8" id="KW-0472">Membrane</keyword>
<evidence type="ECO:0000256" key="8">
    <source>
        <dbReference type="SAM" id="Phobius"/>
    </source>
</evidence>
<feature type="transmembrane region" description="Helical" evidence="8">
    <location>
        <begin position="55"/>
        <end position="81"/>
    </location>
</feature>
<evidence type="ECO:0000256" key="1">
    <source>
        <dbReference type="ARBA" id="ARBA00004429"/>
    </source>
</evidence>
<feature type="domain" description="Sulfatase N-terminal" evidence="9">
    <location>
        <begin position="248"/>
        <end position="545"/>
    </location>
</feature>
<evidence type="ECO:0000256" key="2">
    <source>
        <dbReference type="ARBA" id="ARBA00022475"/>
    </source>
</evidence>
<reference evidence="11 12" key="1">
    <citation type="submission" date="2015-05" db="EMBL/GenBank/DDBJ databases">
        <title>Draft genome sequence of Lampropedia sp. CT6, isolated from the microbial mat of a hot water spring, located at Manikaran, India.</title>
        <authorList>
            <person name="Tripathi C."/>
            <person name="Rani P."/>
            <person name="Mahato N.K."/>
            <person name="Lal R."/>
        </authorList>
    </citation>
    <scope>NUCLEOTIDE SEQUENCE [LARGE SCALE GENOMIC DNA]</scope>
    <source>
        <strain evidence="11 12">CT6</strain>
    </source>
</reference>
<name>A0A0U1Q178_9BURK</name>
<dbReference type="GO" id="GO:0016776">
    <property type="term" value="F:phosphotransferase activity, phosphate group as acceptor"/>
    <property type="evidence" value="ECO:0007669"/>
    <property type="project" value="TreeGrafter"/>
</dbReference>
<dbReference type="InterPro" id="IPR040423">
    <property type="entry name" value="PEA_transferase"/>
</dbReference>
<evidence type="ECO:0000259" key="9">
    <source>
        <dbReference type="Pfam" id="PF00884"/>
    </source>
</evidence>
<dbReference type="InterPro" id="IPR058130">
    <property type="entry name" value="PEA_transf_C"/>
</dbReference>